<organism evidence="2 3">
    <name type="scientific">Polytolypa hystricis (strain UAMH7299)</name>
    <dbReference type="NCBI Taxonomy" id="1447883"/>
    <lineage>
        <taxon>Eukaryota</taxon>
        <taxon>Fungi</taxon>
        <taxon>Dikarya</taxon>
        <taxon>Ascomycota</taxon>
        <taxon>Pezizomycotina</taxon>
        <taxon>Eurotiomycetes</taxon>
        <taxon>Eurotiomycetidae</taxon>
        <taxon>Onygenales</taxon>
        <taxon>Onygenales incertae sedis</taxon>
        <taxon>Polytolypa</taxon>
    </lineage>
</organism>
<evidence type="ECO:0000313" key="2">
    <source>
        <dbReference type="EMBL" id="PGH12615.1"/>
    </source>
</evidence>
<dbReference type="AlphaFoldDB" id="A0A2B7XUJ5"/>
<proteinExistence type="predicted"/>
<evidence type="ECO:0000256" key="1">
    <source>
        <dbReference type="SAM" id="MobiDB-lite"/>
    </source>
</evidence>
<keyword evidence="3" id="KW-1185">Reference proteome</keyword>
<comment type="caution">
    <text evidence="2">The sequence shown here is derived from an EMBL/GenBank/DDBJ whole genome shotgun (WGS) entry which is preliminary data.</text>
</comment>
<accession>A0A2B7XUJ5</accession>
<dbReference type="EMBL" id="PDNA01000115">
    <property type="protein sequence ID" value="PGH12615.1"/>
    <property type="molecule type" value="Genomic_DNA"/>
</dbReference>
<sequence>MAITINKKARLHCTWRIRLNVDPSPTTSTINSSYCKKITCFKYSHYYERNDQQQNPGVVRSLAPAGERERPNLGDNLKLYANLPTHYLTSSSLKAPLIEKARREIEDIIRTHGLQGQIAFGMTHMHGPLPAPPYMLIKTGHMFELDMPSISGAEEGLRDPFTSSLRRRLGELYEELSKDVADREPRDAFSFFRLPQTEADTSAAIDQAKPDESSSSDSETEYGEIMKMTVEVPDS</sequence>
<evidence type="ECO:0000313" key="3">
    <source>
        <dbReference type="Proteomes" id="UP000224634"/>
    </source>
</evidence>
<reference evidence="2 3" key="1">
    <citation type="submission" date="2017-10" db="EMBL/GenBank/DDBJ databases">
        <title>Comparative genomics in systemic dimorphic fungi from Ajellomycetaceae.</title>
        <authorList>
            <person name="Munoz J.F."/>
            <person name="Mcewen J.G."/>
            <person name="Clay O.K."/>
            <person name="Cuomo C.A."/>
        </authorList>
    </citation>
    <scope>NUCLEOTIDE SEQUENCE [LARGE SCALE GENOMIC DNA]</scope>
    <source>
        <strain evidence="2 3">UAMH7299</strain>
    </source>
</reference>
<feature type="region of interest" description="Disordered" evidence="1">
    <location>
        <begin position="200"/>
        <end position="235"/>
    </location>
</feature>
<protein>
    <submittedName>
        <fullName evidence="2">Uncharacterized protein</fullName>
    </submittedName>
</protein>
<gene>
    <name evidence="2" type="ORF">AJ80_06674</name>
</gene>
<dbReference type="Proteomes" id="UP000224634">
    <property type="component" value="Unassembled WGS sequence"/>
</dbReference>
<name>A0A2B7XUJ5_POLH7</name>